<feature type="region of interest" description="Disordered" evidence="1">
    <location>
        <begin position="14"/>
        <end position="36"/>
    </location>
</feature>
<dbReference type="EMBL" id="HBIX01034430">
    <property type="protein sequence ID" value="CAE0729712.1"/>
    <property type="molecule type" value="Transcribed_RNA"/>
</dbReference>
<organism evidence="3">
    <name type="scientific">Pseudo-nitzschia australis</name>
    <dbReference type="NCBI Taxonomy" id="44445"/>
    <lineage>
        <taxon>Eukaryota</taxon>
        <taxon>Sar</taxon>
        <taxon>Stramenopiles</taxon>
        <taxon>Ochrophyta</taxon>
        <taxon>Bacillariophyta</taxon>
        <taxon>Bacillariophyceae</taxon>
        <taxon>Bacillariophycidae</taxon>
        <taxon>Bacillariales</taxon>
        <taxon>Bacillariaceae</taxon>
        <taxon>Pseudo-nitzschia</taxon>
    </lineage>
</organism>
<evidence type="ECO:0000256" key="2">
    <source>
        <dbReference type="SAM" id="Phobius"/>
    </source>
</evidence>
<feature type="compositionally biased region" description="Basic and acidic residues" evidence="1">
    <location>
        <begin position="14"/>
        <end position="28"/>
    </location>
</feature>
<gene>
    <name evidence="3" type="ORF">PAUS00366_LOCUS22497</name>
</gene>
<proteinExistence type="predicted"/>
<evidence type="ECO:0000256" key="1">
    <source>
        <dbReference type="SAM" id="MobiDB-lite"/>
    </source>
</evidence>
<feature type="transmembrane region" description="Helical" evidence="2">
    <location>
        <begin position="120"/>
        <end position="139"/>
    </location>
</feature>
<dbReference type="Pfam" id="PF00300">
    <property type="entry name" value="His_Phos_1"/>
    <property type="match status" value="1"/>
</dbReference>
<dbReference type="Gene3D" id="3.40.50.1240">
    <property type="entry name" value="Phosphoglycerate mutase-like"/>
    <property type="match status" value="1"/>
</dbReference>
<name>A0A7S4AWZ0_9STRA</name>
<dbReference type="AlphaFoldDB" id="A0A7S4AWZ0"/>
<reference evidence="3" key="1">
    <citation type="submission" date="2021-01" db="EMBL/GenBank/DDBJ databases">
        <authorList>
            <person name="Corre E."/>
            <person name="Pelletier E."/>
            <person name="Niang G."/>
            <person name="Scheremetjew M."/>
            <person name="Finn R."/>
            <person name="Kale V."/>
            <person name="Holt S."/>
            <person name="Cochrane G."/>
            <person name="Meng A."/>
            <person name="Brown T."/>
            <person name="Cohen L."/>
        </authorList>
    </citation>
    <scope>NUCLEOTIDE SEQUENCE</scope>
    <source>
        <strain evidence="3">10249 10 AB</strain>
    </source>
</reference>
<dbReference type="InterPro" id="IPR013078">
    <property type="entry name" value="His_Pase_superF_clade-1"/>
</dbReference>
<evidence type="ECO:0000313" key="3">
    <source>
        <dbReference type="EMBL" id="CAE0729712.1"/>
    </source>
</evidence>
<keyword evidence="2" id="KW-0812">Transmembrane</keyword>
<sequence>MVIMIKDIDTYRPRSPWHDRQEAVRSTENEGTAKATSRDIILGSSDETIGYGTITNSCISLLLSREEGMESSRTKSALGLVLDSDMATRTAAATPIGTIMSNGNERDHSKTTRNTLLQRYNNLFALACICCFSFALVGLSRHAQTNGATLFGLFIFDDLFSSSTKKKSSVTYLERLPQHERSLLLVVQADVAPANRIVNDIDRQLTAKGMQDAEGLGQYLDQHNIPEPDWIFSSPSERTAFTTELMRRHWAPRVPVAFEDILYTLEFNDYFSFITGLNDNFHRIMIVGHNPAILNTAKKLMKTHGIEDFPDSGFMEIRWADLKSWSTVTPYSGSAKMAIDPNNNFLFTSPK</sequence>
<accession>A0A7S4AWZ0</accession>
<dbReference type="SUPFAM" id="SSF53254">
    <property type="entry name" value="Phosphoglycerate mutase-like"/>
    <property type="match status" value="1"/>
</dbReference>
<dbReference type="CDD" id="cd07067">
    <property type="entry name" value="HP_PGM_like"/>
    <property type="match status" value="1"/>
</dbReference>
<keyword evidence="2" id="KW-1133">Transmembrane helix</keyword>
<evidence type="ECO:0008006" key="4">
    <source>
        <dbReference type="Google" id="ProtNLM"/>
    </source>
</evidence>
<keyword evidence="2" id="KW-0472">Membrane</keyword>
<dbReference type="InterPro" id="IPR029033">
    <property type="entry name" value="His_PPase_superfam"/>
</dbReference>
<protein>
    <recommendedName>
        <fullName evidence="4">Phosphoglycerate mutase</fullName>
    </recommendedName>
</protein>